<dbReference type="PROSITE" id="PS00135">
    <property type="entry name" value="TRYPSIN_SER"/>
    <property type="match status" value="1"/>
</dbReference>
<evidence type="ECO:0000256" key="10">
    <source>
        <dbReference type="SAM" id="SignalP"/>
    </source>
</evidence>
<dbReference type="Proteomes" id="UP001145742">
    <property type="component" value="Unassembled WGS sequence"/>
</dbReference>
<dbReference type="PROSITE" id="PS00134">
    <property type="entry name" value="TRYPSIN_HIS"/>
    <property type="match status" value="1"/>
</dbReference>
<dbReference type="InterPro" id="IPR018114">
    <property type="entry name" value="TRYPSIN_HIS"/>
</dbReference>
<dbReference type="InterPro" id="IPR043504">
    <property type="entry name" value="Peptidase_S1_PA_chymotrypsin"/>
</dbReference>
<keyword evidence="4 10" id="KW-0732">Signal</keyword>
<dbReference type="Gene3D" id="2.40.10.10">
    <property type="entry name" value="Trypsin-like serine proteases"/>
    <property type="match status" value="2"/>
</dbReference>
<feature type="domain" description="Peptidase S1" evidence="11">
    <location>
        <begin position="30"/>
        <end position="257"/>
    </location>
</feature>
<evidence type="ECO:0000256" key="6">
    <source>
        <dbReference type="ARBA" id="ARBA00022825"/>
    </source>
</evidence>
<evidence type="ECO:0000259" key="11">
    <source>
        <dbReference type="PROSITE" id="PS50240"/>
    </source>
</evidence>
<evidence type="ECO:0000256" key="4">
    <source>
        <dbReference type="ARBA" id="ARBA00022729"/>
    </source>
</evidence>
<keyword evidence="3 9" id="KW-0645">Protease</keyword>
<dbReference type="PROSITE" id="PS50240">
    <property type="entry name" value="TRYPSIN_DOM"/>
    <property type="match status" value="1"/>
</dbReference>
<comment type="caution">
    <text evidence="12">The sequence shown here is derived from an EMBL/GenBank/DDBJ whole genome shotgun (WGS) entry which is preliminary data.</text>
</comment>
<keyword evidence="7" id="KW-0865">Zymogen</keyword>
<evidence type="ECO:0000313" key="13">
    <source>
        <dbReference type="Proteomes" id="UP001145742"/>
    </source>
</evidence>
<keyword evidence="8" id="KW-1015">Disulfide bond</keyword>
<evidence type="ECO:0000256" key="1">
    <source>
        <dbReference type="ARBA" id="ARBA00004613"/>
    </source>
</evidence>
<dbReference type="InterPro" id="IPR033116">
    <property type="entry name" value="TRYPSIN_SER"/>
</dbReference>
<sequence>MGPSPAPVLVLVLLLLLLGIAVNGQPRGRILGGYEAKPHLKPYMASLQLDGQHVCGGFLIAEQWVLSAAHCTEDTDGKLFQVLLGAHSLTEPEPHKRLYRVHAQFPHPGSNIHNNKDDLLLLQLEEKVELNTDVQVLRFQREDNDVPPDTMCEVAGWGTTSHSGRRPDRLQQVERPVISRYVCNHRTRHDGTITKNMMCTDSRRKDTCKGDSGGPLVCGGVAEGVLTAGSRVCGNYKKPAIYTRIAPYAAWIDSVMASADGEGDTR</sequence>
<dbReference type="InterPro" id="IPR009003">
    <property type="entry name" value="Peptidase_S1_PA"/>
</dbReference>
<reference evidence="12" key="1">
    <citation type="submission" date="2019-10" db="EMBL/GenBank/DDBJ databases">
        <authorList>
            <person name="Soares A.E.R."/>
            <person name="Aleixo A."/>
            <person name="Schneider P."/>
            <person name="Miyaki C.Y."/>
            <person name="Schneider M.P."/>
            <person name="Mello C."/>
            <person name="Vasconcelos A.T.R."/>
        </authorList>
    </citation>
    <scope>NUCLEOTIDE SEQUENCE</scope>
    <source>
        <tissue evidence="12">Muscle</tissue>
    </source>
</reference>
<dbReference type="CDD" id="cd00190">
    <property type="entry name" value="Tryp_SPc"/>
    <property type="match status" value="1"/>
</dbReference>
<dbReference type="PRINTS" id="PR00722">
    <property type="entry name" value="CHYMOTRYPSIN"/>
</dbReference>
<comment type="subcellular location">
    <subcellularLocation>
        <location evidence="1">Secreted</location>
    </subcellularLocation>
</comment>
<dbReference type="SUPFAM" id="SSF50494">
    <property type="entry name" value="Trypsin-like serine proteases"/>
    <property type="match status" value="1"/>
</dbReference>
<dbReference type="SMART" id="SM00020">
    <property type="entry name" value="Tryp_SPc"/>
    <property type="match status" value="1"/>
</dbReference>
<protein>
    <submittedName>
        <fullName evidence="12">Complement factor D</fullName>
    </submittedName>
</protein>
<evidence type="ECO:0000256" key="7">
    <source>
        <dbReference type="ARBA" id="ARBA00023145"/>
    </source>
</evidence>
<evidence type="ECO:0000256" key="3">
    <source>
        <dbReference type="ARBA" id="ARBA00022670"/>
    </source>
</evidence>
<dbReference type="EMBL" id="WHWB01034256">
    <property type="protein sequence ID" value="KAJ7412232.1"/>
    <property type="molecule type" value="Genomic_DNA"/>
</dbReference>
<accession>A0ABQ9CZE6</accession>
<dbReference type="Pfam" id="PF00089">
    <property type="entry name" value="Trypsin"/>
    <property type="match status" value="1"/>
</dbReference>
<keyword evidence="13" id="KW-1185">Reference proteome</keyword>
<organism evidence="12 13">
    <name type="scientific">Willisornis vidua</name>
    <name type="common">Xingu scale-backed antbird</name>
    <dbReference type="NCBI Taxonomy" id="1566151"/>
    <lineage>
        <taxon>Eukaryota</taxon>
        <taxon>Metazoa</taxon>
        <taxon>Chordata</taxon>
        <taxon>Craniata</taxon>
        <taxon>Vertebrata</taxon>
        <taxon>Euteleostomi</taxon>
        <taxon>Archelosauria</taxon>
        <taxon>Archosauria</taxon>
        <taxon>Dinosauria</taxon>
        <taxon>Saurischia</taxon>
        <taxon>Theropoda</taxon>
        <taxon>Coelurosauria</taxon>
        <taxon>Aves</taxon>
        <taxon>Neognathae</taxon>
        <taxon>Neoaves</taxon>
        <taxon>Telluraves</taxon>
        <taxon>Australaves</taxon>
        <taxon>Passeriformes</taxon>
        <taxon>Thamnophilidae</taxon>
        <taxon>Willisornis</taxon>
    </lineage>
</organism>
<gene>
    <name evidence="12" type="primary">CFD</name>
    <name evidence="12" type="ORF">WISP_98243</name>
</gene>
<dbReference type="InterPro" id="IPR001254">
    <property type="entry name" value="Trypsin_dom"/>
</dbReference>
<dbReference type="PANTHER" id="PTHR24271">
    <property type="entry name" value="KALLIKREIN-RELATED"/>
    <property type="match status" value="1"/>
</dbReference>
<dbReference type="PANTHER" id="PTHR24271:SF54">
    <property type="entry name" value="COMPLEMENT FACTOR D"/>
    <property type="match status" value="1"/>
</dbReference>
<evidence type="ECO:0000313" key="12">
    <source>
        <dbReference type="EMBL" id="KAJ7412232.1"/>
    </source>
</evidence>
<keyword evidence="5 9" id="KW-0378">Hydrolase</keyword>
<feature type="chain" id="PRO_5046344422" evidence="10">
    <location>
        <begin position="25"/>
        <end position="266"/>
    </location>
</feature>
<feature type="signal peptide" evidence="10">
    <location>
        <begin position="1"/>
        <end position="24"/>
    </location>
</feature>
<evidence type="ECO:0000256" key="2">
    <source>
        <dbReference type="ARBA" id="ARBA00022525"/>
    </source>
</evidence>
<keyword evidence="6 9" id="KW-0720">Serine protease</keyword>
<evidence type="ECO:0000256" key="9">
    <source>
        <dbReference type="RuleBase" id="RU363034"/>
    </source>
</evidence>
<evidence type="ECO:0000256" key="5">
    <source>
        <dbReference type="ARBA" id="ARBA00022801"/>
    </source>
</evidence>
<evidence type="ECO:0000256" key="8">
    <source>
        <dbReference type="ARBA" id="ARBA00023157"/>
    </source>
</evidence>
<dbReference type="InterPro" id="IPR001314">
    <property type="entry name" value="Peptidase_S1A"/>
</dbReference>
<keyword evidence="2" id="KW-0964">Secreted</keyword>
<name>A0ABQ9CZE6_9PASS</name>
<proteinExistence type="predicted"/>